<accession>A0ABY4KCV5</accession>
<dbReference type="Pfam" id="PF22725">
    <property type="entry name" value="GFO_IDH_MocA_C3"/>
    <property type="match status" value="1"/>
</dbReference>
<dbReference type="InterPro" id="IPR036291">
    <property type="entry name" value="NAD(P)-bd_dom_sf"/>
</dbReference>
<name>A0ABY4KCV5_9FLAO</name>
<gene>
    <name evidence="4" type="ORF">M0M57_11055</name>
</gene>
<evidence type="ECO:0000259" key="2">
    <source>
        <dbReference type="Pfam" id="PF01408"/>
    </source>
</evidence>
<keyword evidence="5" id="KW-1185">Reference proteome</keyword>
<evidence type="ECO:0000313" key="5">
    <source>
        <dbReference type="Proteomes" id="UP000830583"/>
    </source>
</evidence>
<dbReference type="Proteomes" id="UP000830583">
    <property type="component" value="Chromosome"/>
</dbReference>
<evidence type="ECO:0000259" key="3">
    <source>
        <dbReference type="Pfam" id="PF22725"/>
    </source>
</evidence>
<dbReference type="EMBL" id="CP096205">
    <property type="protein sequence ID" value="UPQ78161.1"/>
    <property type="molecule type" value="Genomic_DNA"/>
</dbReference>
<evidence type="ECO:0000256" key="1">
    <source>
        <dbReference type="ARBA" id="ARBA00023002"/>
    </source>
</evidence>
<dbReference type="SUPFAM" id="SSF51735">
    <property type="entry name" value="NAD(P)-binding Rossmann-fold domains"/>
    <property type="match status" value="1"/>
</dbReference>
<dbReference type="RefSeq" id="WP_248433088.1">
    <property type="nucleotide sequence ID" value="NZ_CP096205.1"/>
</dbReference>
<proteinExistence type="predicted"/>
<dbReference type="InterPro" id="IPR000683">
    <property type="entry name" value="Gfo/Idh/MocA-like_OxRdtase_N"/>
</dbReference>
<dbReference type="Gene3D" id="3.30.360.10">
    <property type="entry name" value="Dihydrodipicolinate Reductase, domain 2"/>
    <property type="match status" value="1"/>
</dbReference>
<keyword evidence="1" id="KW-0560">Oxidoreductase</keyword>
<feature type="domain" description="Gfo/Idh/MocA-like oxidoreductase N-terminal" evidence="2">
    <location>
        <begin position="12"/>
        <end position="131"/>
    </location>
</feature>
<dbReference type="Pfam" id="PF01408">
    <property type="entry name" value="GFO_IDH_MocA"/>
    <property type="match status" value="1"/>
</dbReference>
<dbReference type="InterPro" id="IPR050463">
    <property type="entry name" value="Gfo/Idh/MocA_oxidrdct_glycsds"/>
</dbReference>
<protein>
    <submittedName>
        <fullName evidence="4">Gfo/Idh/MocA family oxidoreductase</fullName>
    </submittedName>
</protein>
<organism evidence="4 5">
    <name type="scientific">Flavobacterium azooxidireducens</name>
    <dbReference type="NCBI Taxonomy" id="1871076"/>
    <lineage>
        <taxon>Bacteria</taxon>
        <taxon>Pseudomonadati</taxon>
        <taxon>Bacteroidota</taxon>
        <taxon>Flavobacteriia</taxon>
        <taxon>Flavobacteriales</taxon>
        <taxon>Flavobacteriaceae</taxon>
        <taxon>Flavobacterium</taxon>
    </lineage>
</organism>
<sequence length="330" mass="37695">MSFFQNKTSSVKWGIIGCGDVTEKKSGPTYSKTDGFELFAVMRRDAEKAKDYALRHNVPYYFSNADELINHPEIDAVYIATPPDTHKFYALKVAQAGKICCIEKPMAVNYQECQEILNAFEEKKLPLFVAYYRRSLPRFNQIKQWLDEGEIGEIRHFSWYLSKTPSPIDLAKTYNWRTDEKIAPGGYFEDLASHGLDLFAHYFGEITSVNGISLNQQKLYSAKDAIVANWLHESGVTGSGTWNFGSFERKDKVEIIGSKGKIEFAVFDEKPILLTNQNGIKELFIEHPENIQLNHVQNMRDHLVGKSSHPSLGKYAAQTNWVMDRIVTKF</sequence>
<dbReference type="SUPFAM" id="SSF55347">
    <property type="entry name" value="Glyceraldehyde-3-phosphate dehydrogenase-like, C-terminal domain"/>
    <property type="match status" value="1"/>
</dbReference>
<reference evidence="4" key="1">
    <citation type="submission" date="2022-04" db="EMBL/GenBank/DDBJ databases">
        <title>Consumption of N2O by Flavobacterium azooxidireducens sp. nov. isolated from Decomposing Leaf Litter of Phragmites australis (Cav.).</title>
        <authorList>
            <person name="Behrendt U."/>
            <person name="Spanner T."/>
            <person name="Augustin J."/>
            <person name="Horn M.A."/>
            <person name="Kolb S."/>
            <person name="Ulrich A."/>
        </authorList>
    </citation>
    <scope>NUCLEOTIDE SEQUENCE</scope>
    <source>
        <strain evidence="4">IGB 4-14</strain>
    </source>
</reference>
<feature type="domain" description="GFO/IDH/MocA-like oxidoreductase" evidence="3">
    <location>
        <begin position="139"/>
        <end position="263"/>
    </location>
</feature>
<evidence type="ECO:0000313" key="4">
    <source>
        <dbReference type="EMBL" id="UPQ78161.1"/>
    </source>
</evidence>
<dbReference type="Gene3D" id="3.40.50.720">
    <property type="entry name" value="NAD(P)-binding Rossmann-like Domain"/>
    <property type="match status" value="1"/>
</dbReference>
<dbReference type="InterPro" id="IPR055170">
    <property type="entry name" value="GFO_IDH_MocA-like_dom"/>
</dbReference>
<dbReference type="PANTHER" id="PTHR43818:SF11">
    <property type="entry name" value="BCDNA.GH03377"/>
    <property type="match status" value="1"/>
</dbReference>
<dbReference type="PANTHER" id="PTHR43818">
    <property type="entry name" value="BCDNA.GH03377"/>
    <property type="match status" value="1"/>
</dbReference>